<evidence type="ECO:0000313" key="4">
    <source>
        <dbReference type="Proteomes" id="UP000268652"/>
    </source>
</evidence>
<accession>A0A3A9WRN7</accession>
<dbReference type="Proteomes" id="UP000275024">
    <property type="component" value="Unassembled WGS sequence"/>
</dbReference>
<keyword evidence="4" id="KW-1185">Reference proteome</keyword>
<comment type="caution">
    <text evidence="2">The sequence shown here is derived from an EMBL/GenBank/DDBJ whole genome shotgun (WGS) entry which is preliminary data.</text>
</comment>
<dbReference type="EMBL" id="RBDX01000005">
    <property type="protein sequence ID" value="RKN10446.1"/>
    <property type="molecule type" value="Genomic_DNA"/>
</dbReference>
<name>A0A3A9WRN7_9ACTN</name>
<dbReference type="Proteomes" id="UP000268652">
    <property type="component" value="Unassembled WGS sequence"/>
</dbReference>
<feature type="transmembrane region" description="Helical" evidence="1">
    <location>
        <begin position="40"/>
        <end position="61"/>
    </location>
</feature>
<gene>
    <name evidence="3" type="ORF">D7318_09570</name>
    <name evidence="2" type="ORF">D7319_08395</name>
</gene>
<organism evidence="2 5">
    <name type="scientific">Streptomyces radicis</name>
    <dbReference type="NCBI Taxonomy" id="1750517"/>
    <lineage>
        <taxon>Bacteria</taxon>
        <taxon>Bacillati</taxon>
        <taxon>Actinomycetota</taxon>
        <taxon>Actinomycetes</taxon>
        <taxon>Kitasatosporales</taxon>
        <taxon>Streptomycetaceae</taxon>
        <taxon>Streptomyces</taxon>
    </lineage>
</organism>
<evidence type="ECO:0000313" key="3">
    <source>
        <dbReference type="EMBL" id="RKN24705.1"/>
    </source>
</evidence>
<dbReference type="RefSeq" id="WP_120696468.1">
    <property type="nucleotide sequence ID" value="NZ_RBDY01000005.1"/>
</dbReference>
<evidence type="ECO:0000313" key="5">
    <source>
        <dbReference type="Proteomes" id="UP000275024"/>
    </source>
</evidence>
<reference evidence="4 5" key="1">
    <citation type="submission" date="2018-09" db="EMBL/GenBank/DDBJ databases">
        <title>Streptomyces sp. nov. DS1-2, an endophytic actinomycete isolated from roots of Dendrobium scabrilingue.</title>
        <authorList>
            <person name="Kuncharoen N."/>
            <person name="Kudo T."/>
            <person name="Ohkuma M."/>
            <person name="Yuki M."/>
            <person name="Tanasupawat S."/>
        </authorList>
    </citation>
    <scope>NUCLEOTIDE SEQUENCE [LARGE SCALE GENOMIC DNA]</scope>
    <source>
        <strain evidence="2 5">AZ1-7</strain>
        <strain evidence="3 4">DS1-2</strain>
    </source>
</reference>
<protein>
    <submittedName>
        <fullName evidence="2">Uncharacterized protein</fullName>
    </submittedName>
</protein>
<keyword evidence="1" id="KW-0812">Transmembrane</keyword>
<dbReference type="AlphaFoldDB" id="A0A3A9WRN7"/>
<evidence type="ECO:0000313" key="2">
    <source>
        <dbReference type="EMBL" id="RKN10446.1"/>
    </source>
</evidence>
<sequence>MIVFTVAGLAAGLGLAKLLFELFGALPMALDAHASERNRRVVWVAWVVRLAVVAPPAVVRVRVRLRAGGLRPVVDGPPAGRSRVGG</sequence>
<proteinExistence type="predicted"/>
<keyword evidence="1" id="KW-1133">Transmembrane helix</keyword>
<evidence type="ECO:0000256" key="1">
    <source>
        <dbReference type="SAM" id="Phobius"/>
    </source>
</evidence>
<keyword evidence="1" id="KW-0472">Membrane</keyword>
<dbReference type="EMBL" id="RBDY01000005">
    <property type="protein sequence ID" value="RKN24705.1"/>
    <property type="molecule type" value="Genomic_DNA"/>
</dbReference>